<name>A0AAV7RH37_PLEWA</name>
<sequence>MPRRRAGGAPRALESAGSCSACGAPWTEETALSRPEKKRPYVSGAAPGCPRGGARVGDPWVPAGPEVRRGSGRALGPRPTRGTPRTEGTTARGRGPAPRGWPRGAHTETIDGEAPR</sequence>
<evidence type="ECO:0000256" key="1">
    <source>
        <dbReference type="SAM" id="MobiDB-lite"/>
    </source>
</evidence>
<feature type="region of interest" description="Disordered" evidence="1">
    <location>
        <begin position="1"/>
        <end position="116"/>
    </location>
</feature>
<evidence type="ECO:0000313" key="2">
    <source>
        <dbReference type="EMBL" id="KAJ1150168.1"/>
    </source>
</evidence>
<accession>A0AAV7RH37</accession>
<dbReference type="AlphaFoldDB" id="A0AAV7RH37"/>
<protein>
    <submittedName>
        <fullName evidence="2">Uncharacterized protein</fullName>
    </submittedName>
</protein>
<evidence type="ECO:0000313" key="3">
    <source>
        <dbReference type="Proteomes" id="UP001066276"/>
    </source>
</evidence>
<gene>
    <name evidence="2" type="ORF">NDU88_002965</name>
</gene>
<feature type="compositionally biased region" description="Low complexity" evidence="1">
    <location>
        <begin position="72"/>
        <end position="104"/>
    </location>
</feature>
<keyword evidence="3" id="KW-1185">Reference proteome</keyword>
<dbReference type="Proteomes" id="UP001066276">
    <property type="component" value="Chromosome 5"/>
</dbReference>
<organism evidence="2 3">
    <name type="scientific">Pleurodeles waltl</name>
    <name type="common">Iberian ribbed newt</name>
    <dbReference type="NCBI Taxonomy" id="8319"/>
    <lineage>
        <taxon>Eukaryota</taxon>
        <taxon>Metazoa</taxon>
        <taxon>Chordata</taxon>
        <taxon>Craniata</taxon>
        <taxon>Vertebrata</taxon>
        <taxon>Euteleostomi</taxon>
        <taxon>Amphibia</taxon>
        <taxon>Batrachia</taxon>
        <taxon>Caudata</taxon>
        <taxon>Salamandroidea</taxon>
        <taxon>Salamandridae</taxon>
        <taxon>Pleurodelinae</taxon>
        <taxon>Pleurodeles</taxon>
    </lineage>
</organism>
<proteinExistence type="predicted"/>
<reference evidence="2" key="1">
    <citation type="journal article" date="2022" name="bioRxiv">
        <title>Sequencing and chromosome-scale assembly of the giantPleurodeles waltlgenome.</title>
        <authorList>
            <person name="Brown T."/>
            <person name="Elewa A."/>
            <person name="Iarovenko S."/>
            <person name="Subramanian E."/>
            <person name="Araus A.J."/>
            <person name="Petzold A."/>
            <person name="Susuki M."/>
            <person name="Suzuki K.-i.T."/>
            <person name="Hayashi T."/>
            <person name="Toyoda A."/>
            <person name="Oliveira C."/>
            <person name="Osipova E."/>
            <person name="Leigh N.D."/>
            <person name="Simon A."/>
            <person name="Yun M.H."/>
        </authorList>
    </citation>
    <scope>NUCLEOTIDE SEQUENCE</scope>
    <source>
        <strain evidence="2">20211129_DDA</strain>
        <tissue evidence="2">Liver</tissue>
    </source>
</reference>
<dbReference type="EMBL" id="JANPWB010000009">
    <property type="protein sequence ID" value="KAJ1150168.1"/>
    <property type="molecule type" value="Genomic_DNA"/>
</dbReference>
<feature type="compositionally biased region" description="Basic and acidic residues" evidence="1">
    <location>
        <begin position="105"/>
        <end position="116"/>
    </location>
</feature>
<comment type="caution">
    <text evidence="2">The sequence shown here is derived from an EMBL/GenBank/DDBJ whole genome shotgun (WGS) entry which is preliminary data.</text>
</comment>